<sequence>MVLSVEHGDRANLLTPFIKVKEAVVSLLGAGPRPLITETTPVDLTAEDEDNAKPHVLIDLTSDDEKEKNARQIGDEVFTGSRAACYLHFAANIQEAWKKYADEKRYLERWTQPDSWAKPQPQKDPSRKTEYNKPREIKQREDGSWGVIGTGQKITSIETMVLHVIEAWENRGGSKQEEFVKHQLANFSGTRRADIPFILQTLRALTQGKSPAKKQAAFLETPSKMQPRPRQQVVAAANAMQKVLFAHQSIGRILQWSKQSQQDDPPTFFTQFSRVATNIIETGQIAQTSEDIHEADFLVFDGLEYESWLMFGSGDKIVLLQDGKILQMRPPMSLSVVLTKLKQQNQSKCPINMLNLSVKEDNLVPWPLAKHYRIFNEAIAASTANAQPAMIAQAGHEVKTMITKATDIESAIHCCILGQT</sequence>
<keyword evidence="3" id="KW-1185">Reference proteome</keyword>
<organism evidence="2 3">
    <name type="scientific">Hyaloscypha variabilis (strain UAMH 11265 / GT02V1 / F)</name>
    <name type="common">Meliniomyces variabilis</name>
    <dbReference type="NCBI Taxonomy" id="1149755"/>
    <lineage>
        <taxon>Eukaryota</taxon>
        <taxon>Fungi</taxon>
        <taxon>Dikarya</taxon>
        <taxon>Ascomycota</taxon>
        <taxon>Pezizomycotina</taxon>
        <taxon>Leotiomycetes</taxon>
        <taxon>Helotiales</taxon>
        <taxon>Hyaloscyphaceae</taxon>
        <taxon>Hyaloscypha</taxon>
        <taxon>Hyaloscypha variabilis</taxon>
    </lineage>
</organism>
<dbReference type="Proteomes" id="UP000235786">
    <property type="component" value="Unassembled WGS sequence"/>
</dbReference>
<dbReference type="EMBL" id="KZ613948">
    <property type="protein sequence ID" value="PMD37811.1"/>
    <property type="molecule type" value="Genomic_DNA"/>
</dbReference>
<feature type="compositionally biased region" description="Basic and acidic residues" evidence="1">
    <location>
        <begin position="124"/>
        <end position="143"/>
    </location>
</feature>
<proteinExistence type="predicted"/>
<dbReference type="AlphaFoldDB" id="A0A2J6RH07"/>
<gene>
    <name evidence="2" type="ORF">L207DRAFT_584735</name>
</gene>
<protein>
    <submittedName>
        <fullName evidence="2">Uncharacterized protein</fullName>
    </submittedName>
</protein>
<name>A0A2J6RH07_HYAVF</name>
<reference evidence="2 3" key="1">
    <citation type="submission" date="2016-04" db="EMBL/GenBank/DDBJ databases">
        <title>A degradative enzymes factory behind the ericoid mycorrhizal symbiosis.</title>
        <authorList>
            <consortium name="DOE Joint Genome Institute"/>
            <person name="Martino E."/>
            <person name="Morin E."/>
            <person name="Grelet G."/>
            <person name="Kuo A."/>
            <person name="Kohler A."/>
            <person name="Daghino S."/>
            <person name="Barry K."/>
            <person name="Choi C."/>
            <person name="Cichocki N."/>
            <person name="Clum A."/>
            <person name="Copeland A."/>
            <person name="Hainaut M."/>
            <person name="Haridas S."/>
            <person name="Labutti K."/>
            <person name="Lindquist E."/>
            <person name="Lipzen A."/>
            <person name="Khouja H.-R."/>
            <person name="Murat C."/>
            <person name="Ohm R."/>
            <person name="Olson A."/>
            <person name="Spatafora J."/>
            <person name="Veneault-Fourrey C."/>
            <person name="Henrissat B."/>
            <person name="Grigoriev I."/>
            <person name="Martin F."/>
            <person name="Perotto S."/>
        </authorList>
    </citation>
    <scope>NUCLEOTIDE SEQUENCE [LARGE SCALE GENOMIC DNA]</scope>
    <source>
        <strain evidence="2 3">F</strain>
    </source>
</reference>
<evidence type="ECO:0000313" key="2">
    <source>
        <dbReference type="EMBL" id="PMD37811.1"/>
    </source>
</evidence>
<feature type="region of interest" description="Disordered" evidence="1">
    <location>
        <begin position="112"/>
        <end position="144"/>
    </location>
</feature>
<evidence type="ECO:0000313" key="3">
    <source>
        <dbReference type="Proteomes" id="UP000235786"/>
    </source>
</evidence>
<dbReference type="STRING" id="1149755.A0A2J6RH07"/>
<dbReference type="OrthoDB" id="4161428at2759"/>
<accession>A0A2J6RH07</accession>
<evidence type="ECO:0000256" key="1">
    <source>
        <dbReference type="SAM" id="MobiDB-lite"/>
    </source>
</evidence>